<proteinExistence type="predicted"/>
<reference evidence="2" key="2">
    <citation type="journal article" date="2017" name="Nat. Plants">
        <title>The Aegilops tauschii genome reveals multiple impacts of transposons.</title>
        <authorList>
            <person name="Zhao G."/>
            <person name="Zou C."/>
            <person name="Li K."/>
            <person name="Wang K."/>
            <person name="Li T."/>
            <person name="Gao L."/>
            <person name="Zhang X."/>
            <person name="Wang H."/>
            <person name="Yang Z."/>
            <person name="Liu X."/>
            <person name="Jiang W."/>
            <person name="Mao L."/>
            <person name="Kong X."/>
            <person name="Jiao Y."/>
            <person name="Jia J."/>
        </authorList>
    </citation>
    <scope>NUCLEOTIDE SEQUENCE [LARGE SCALE GENOMIC DNA]</scope>
    <source>
        <strain evidence="2">cv. AL8/78</strain>
    </source>
</reference>
<reference evidence="1" key="3">
    <citation type="journal article" date="2017" name="Nature">
        <title>Genome sequence of the progenitor of the wheat D genome Aegilops tauschii.</title>
        <authorList>
            <person name="Luo M.C."/>
            <person name="Gu Y.Q."/>
            <person name="Puiu D."/>
            <person name="Wang H."/>
            <person name="Twardziok S.O."/>
            <person name="Deal K.R."/>
            <person name="Huo N."/>
            <person name="Zhu T."/>
            <person name="Wang L."/>
            <person name="Wang Y."/>
            <person name="McGuire P.E."/>
            <person name="Liu S."/>
            <person name="Long H."/>
            <person name="Ramasamy R.K."/>
            <person name="Rodriguez J.C."/>
            <person name="Van S.L."/>
            <person name="Yuan L."/>
            <person name="Wang Z."/>
            <person name="Xia Z."/>
            <person name="Xiao L."/>
            <person name="Anderson O.D."/>
            <person name="Ouyang S."/>
            <person name="Liang Y."/>
            <person name="Zimin A.V."/>
            <person name="Pertea G."/>
            <person name="Qi P."/>
            <person name="Bennetzen J.L."/>
            <person name="Dai X."/>
            <person name="Dawson M.W."/>
            <person name="Muller H.G."/>
            <person name="Kugler K."/>
            <person name="Rivarola-Duarte L."/>
            <person name="Spannagl M."/>
            <person name="Mayer K.F.X."/>
            <person name="Lu F.H."/>
            <person name="Bevan M.W."/>
            <person name="Leroy P."/>
            <person name="Li P."/>
            <person name="You F.M."/>
            <person name="Sun Q."/>
            <person name="Liu Z."/>
            <person name="Lyons E."/>
            <person name="Wicker T."/>
            <person name="Salzberg S.L."/>
            <person name="Devos K.M."/>
            <person name="Dvorak J."/>
        </authorList>
    </citation>
    <scope>NUCLEOTIDE SEQUENCE [LARGE SCALE GENOMIC DNA]</scope>
    <source>
        <strain evidence="1">cv. AL8/78</strain>
    </source>
</reference>
<dbReference type="Proteomes" id="UP000015105">
    <property type="component" value="Chromosome 1D"/>
</dbReference>
<accession>A0A452YSI3</accession>
<sequence length="85" mass="9424">MLWVGNLSTHVGEDDATAVFASQRALECIIMHTDSHSNAFILYSSLEALRGYKVKGSFIRVKFFQPVFSSHTSPPPRSTLTLDPP</sequence>
<name>A0A452YSI3_AEGTS</name>
<evidence type="ECO:0000313" key="2">
    <source>
        <dbReference type="Proteomes" id="UP000015105"/>
    </source>
</evidence>
<dbReference type="GO" id="GO:0003676">
    <property type="term" value="F:nucleic acid binding"/>
    <property type="evidence" value="ECO:0007669"/>
    <property type="project" value="InterPro"/>
</dbReference>
<evidence type="ECO:0008006" key="3">
    <source>
        <dbReference type="Google" id="ProtNLM"/>
    </source>
</evidence>
<dbReference type="EnsemblPlants" id="AET1Gv20521300.3">
    <property type="protein sequence ID" value="AET1Gv20521300.3"/>
    <property type="gene ID" value="AET1Gv20521300"/>
</dbReference>
<dbReference type="InterPro" id="IPR035979">
    <property type="entry name" value="RBD_domain_sf"/>
</dbReference>
<dbReference type="STRING" id="200361.A0A452YSI3"/>
<reference evidence="1" key="5">
    <citation type="journal article" date="2021" name="G3 (Bethesda)">
        <title>Aegilops tauschii genome assembly Aet v5.0 features greater sequence contiguity and improved annotation.</title>
        <authorList>
            <person name="Wang L."/>
            <person name="Zhu T."/>
            <person name="Rodriguez J.C."/>
            <person name="Deal K.R."/>
            <person name="Dubcovsky J."/>
            <person name="McGuire P.E."/>
            <person name="Lux T."/>
            <person name="Spannagl M."/>
            <person name="Mayer K.F.X."/>
            <person name="Baldrich P."/>
            <person name="Meyers B.C."/>
            <person name="Huo N."/>
            <person name="Gu Y.Q."/>
            <person name="Zhou H."/>
            <person name="Devos K.M."/>
            <person name="Bennetzen J.L."/>
            <person name="Unver T."/>
            <person name="Budak H."/>
            <person name="Gulick P.J."/>
            <person name="Galiba G."/>
            <person name="Kalapos B."/>
            <person name="Nelson D.R."/>
            <person name="Li P."/>
            <person name="You F.M."/>
            <person name="Luo M.C."/>
            <person name="Dvorak J."/>
        </authorList>
    </citation>
    <scope>NUCLEOTIDE SEQUENCE [LARGE SCALE GENOMIC DNA]</scope>
    <source>
        <strain evidence="1">cv. AL8/78</strain>
    </source>
</reference>
<organism evidence="1 2">
    <name type="scientific">Aegilops tauschii subsp. strangulata</name>
    <name type="common">Goatgrass</name>
    <dbReference type="NCBI Taxonomy" id="200361"/>
    <lineage>
        <taxon>Eukaryota</taxon>
        <taxon>Viridiplantae</taxon>
        <taxon>Streptophyta</taxon>
        <taxon>Embryophyta</taxon>
        <taxon>Tracheophyta</taxon>
        <taxon>Spermatophyta</taxon>
        <taxon>Magnoliopsida</taxon>
        <taxon>Liliopsida</taxon>
        <taxon>Poales</taxon>
        <taxon>Poaceae</taxon>
        <taxon>BOP clade</taxon>
        <taxon>Pooideae</taxon>
        <taxon>Triticodae</taxon>
        <taxon>Triticeae</taxon>
        <taxon>Triticinae</taxon>
        <taxon>Aegilops</taxon>
    </lineage>
</organism>
<reference evidence="2" key="1">
    <citation type="journal article" date="2014" name="Science">
        <title>Ancient hybridizations among the ancestral genomes of bread wheat.</title>
        <authorList>
            <consortium name="International Wheat Genome Sequencing Consortium,"/>
            <person name="Marcussen T."/>
            <person name="Sandve S.R."/>
            <person name="Heier L."/>
            <person name="Spannagl M."/>
            <person name="Pfeifer M."/>
            <person name="Jakobsen K.S."/>
            <person name="Wulff B.B."/>
            <person name="Steuernagel B."/>
            <person name="Mayer K.F."/>
            <person name="Olsen O.A."/>
        </authorList>
    </citation>
    <scope>NUCLEOTIDE SEQUENCE [LARGE SCALE GENOMIC DNA]</scope>
    <source>
        <strain evidence="2">cv. AL8/78</strain>
    </source>
</reference>
<evidence type="ECO:0000313" key="1">
    <source>
        <dbReference type="EnsemblPlants" id="AET1Gv20521300.3"/>
    </source>
</evidence>
<dbReference type="AlphaFoldDB" id="A0A452YSI3"/>
<dbReference type="Gramene" id="AET1Gv20521300.3">
    <property type="protein sequence ID" value="AET1Gv20521300.3"/>
    <property type="gene ID" value="AET1Gv20521300"/>
</dbReference>
<dbReference type="SUPFAM" id="SSF54928">
    <property type="entry name" value="RNA-binding domain, RBD"/>
    <property type="match status" value="1"/>
</dbReference>
<keyword evidence="2" id="KW-1185">Reference proteome</keyword>
<reference evidence="1" key="4">
    <citation type="submission" date="2019-03" db="UniProtKB">
        <authorList>
            <consortium name="EnsemblPlants"/>
        </authorList>
    </citation>
    <scope>IDENTIFICATION</scope>
</reference>
<protein>
    <recommendedName>
        <fullName evidence="3">RRM domain-containing protein</fullName>
    </recommendedName>
</protein>